<dbReference type="PRINTS" id="PR00171">
    <property type="entry name" value="SUGRTRNSPORT"/>
</dbReference>
<comment type="similarity">
    <text evidence="9">Belongs to the major facilitator superfamily. Phosphate:H(+) symporter (TC 2.A.1.9) family.</text>
</comment>
<evidence type="ECO:0000256" key="10">
    <source>
        <dbReference type="SAM" id="Phobius"/>
    </source>
</evidence>
<evidence type="ECO:0000313" key="12">
    <source>
        <dbReference type="EMBL" id="KAF5818941.1"/>
    </source>
</evidence>
<comment type="subcellular location">
    <subcellularLocation>
        <location evidence="1">Membrane</location>
        <topology evidence="1">Multi-pass membrane protein</topology>
    </subcellularLocation>
</comment>
<evidence type="ECO:0000256" key="2">
    <source>
        <dbReference type="ARBA" id="ARBA00010992"/>
    </source>
</evidence>
<evidence type="ECO:0000256" key="1">
    <source>
        <dbReference type="ARBA" id="ARBA00004141"/>
    </source>
</evidence>
<keyword evidence="8 10" id="KW-0472">Membrane</keyword>
<keyword evidence="5 10" id="KW-0812">Transmembrane</keyword>
<gene>
    <name evidence="12" type="ORF">HanXRQr2_Chr02g0071931</name>
</gene>
<evidence type="ECO:0000256" key="3">
    <source>
        <dbReference type="ARBA" id="ARBA00022448"/>
    </source>
</evidence>
<keyword evidence="3" id="KW-0813">Transport</keyword>
<dbReference type="InterPro" id="IPR036259">
    <property type="entry name" value="MFS_trans_sf"/>
</dbReference>
<dbReference type="InterPro" id="IPR003663">
    <property type="entry name" value="Sugar/inositol_transpt"/>
</dbReference>
<evidence type="ECO:0000259" key="11">
    <source>
        <dbReference type="PROSITE" id="PS50850"/>
    </source>
</evidence>
<reference evidence="12" key="2">
    <citation type="submission" date="2020-06" db="EMBL/GenBank/DDBJ databases">
        <title>Helianthus annuus Genome sequencing and assembly Release 2.</title>
        <authorList>
            <person name="Gouzy J."/>
            <person name="Langlade N."/>
            <person name="Munos S."/>
        </authorList>
    </citation>
    <scope>NUCLEOTIDE SEQUENCE</scope>
    <source>
        <tissue evidence="12">Leaves</tissue>
    </source>
</reference>
<feature type="domain" description="Major facilitator superfamily (MFS) profile" evidence="11">
    <location>
        <begin position="24"/>
        <end position="192"/>
    </location>
</feature>
<organism evidence="12 13">
    <name type="scientific">Helianthus annuus</name>
    <name type="common">Common sunflower</name>
    <dbReference type="NCBI Taxonomy" id="4232"/>
    <lineage>
        <taxon>Eukaryota</taxon>
        <taxon>Viridiplantae</taxon>
        <taxon>Streptophyta</taxon>
        <taxon>Embryophyta</taxon>
        <taxon>Tracheophyta</taxon>
        <taxon>Spermatophyta</taxon>
        <taxon>Magnoliopsida</taxon>
        <taxon>eudicotyledons</taxon>
        <taxon>Gunneridae</taxon>
        <taxon>Pentapetalae</taxon>
        <taxon>asterids</taxon>
        <taxon>campanulids</taxon>
        <taxon>Asterales</taxon>
        <taxon>Asteraceae</taxon>
        <taxon>Asteroideae</taxon>
        <taxon>Heliantheae alliance</taxon>
        <taxon>Heliantheae</taxon>
        <taxon>Helianthus</taxon>
    </lineage>
</organism>
<dbReference type="InterPro" id="IPR005828">
    <property type="entry name" value="MFS_sugar_transport-like"/>
</dbReference>
<reference evidence="12" key="1">
    <citation type="journal article" date="2017" name="Nature">
        <title>The sunflower genome provides insights into oil metabolism, flowering and Asterid evolution.</title>
        <authorList>
            <person name="Badouin H."/>
            <person name="Gouzy J."/>
            <person name="Grassa C.J."/>
            <person name="Murat F."/>
            <person name="Staton S.E."/>
            <person name="Cottret L."/>
            <person name="Lelandais-Briere C."/>
            <person name="Owens G.L."/>
            <person name="Carrere S."/>
            <person name="Mayjonade B."/>
            <person name="Legrand L."/>
            <person name="Gill N."/>
            <person name="Kane N.C."/>
            <person name="Bowers J.E."/>
            <person name="Hubner S."/>
            <person name="Bellec A."/>
            <person name="Berard A."/>
            <person name="Berges H."/>
            <person name="Blanchet N."/>
            <person name="Boniface M.C."/>
            <person name="Brunel D."/>
            <person name="Catrice O."/>
            <person name="Chaidir N."/>
            <person name="Claudel C."/>
            <person name="Donnadieu C."/>
            <person name="Faraut T."/>
            <person name="Fievet G."/>
            <person name="Helmstetter N."/>
            <person name="King M."/>
            <person name="Knapp S.J."/>
            <person name="Lai Z."/>
            <person name="Le Paslier M.C."/>
            <person name="Lippi Y."/>
            <person name="Lorenzon L."/>
            <person name="Mandel J.R."/>
            <person name="Marage G."/>
            <person name="Marchand G."/>
            <person name="Marquand E."/>
            <person name="Bret-Mestries E."/>
            <person name="Morien E."/>
            <person name="Nambeesan S."/>
            <person name="Nguyen T."/>
            <person name="Pegot-Espagnet P."/>
            <person name="Pouilly N."/>
            <person name="Raftis F."/>
            <person name="Sallet E."/>
            <person name="Schiex T."/>
            <person name="Thomas J."/>
            <person name="Vandecasteele C."/>
            <person name="Vares D."/>
            <person name="Vear F."/>
            <person name="Vautrin S."/>
            <person name="Crespi M."/>
            <person name="Mangin B."/>
            <person name="Burke J.M."/>
            <person name="Salse J."/>
            <person name="Munos S."/>
            <person name="Vincourt P."/>
            <person name="Rieseberg L.H."/>
            <person name="Langlade N.B."/>
        </authorList>
    </citation>
    <scope>NUCLEOTIDE SEQUENCE</scope>
    <source>
        <tissue evidence="12">Leaves</tissue>
    </source>
</reference>
<evidence type="ECO:0000256" key="6">
    <source>
        <dbReference type="ARBA" id="ARBA00022847"/>
    </source>
</evidence>
<dbReference type="InterPro" id="IPR045262">
    <property type="entry name" value="STP/PLT_plant"/>
</dbReference>
<keyword evidence="7 10" id="KW-1133">Transmembrane helix</keyword>
<comment type="similarity">
    <text evidence="2">Belongs to the major facilitator superfamily. Sugar transporter (TC 2.A.1.1) family.</text>
</comment>
<keyword evidence="4 12" id="KW-0762">Sugar transport</keyword>
<feature type="transmembrane region" description="Helical" evidence="10">
    <location>
        <begin position="21"/>
        <end position="41"/>
    </location>
</feature>
<evidence type="ECO:0000256" key="7">
    <source>
        <dbReference type="ARBA" id="ARBA00022989"/>
    </source>
</evidence>
<dbReference type="PANTHER" id="PTHR23500">
    <property type="entry name" value="SOLUTE CARRIER FAMILY 2, FACILITATED GLUCOSE TRANSPORTER"/>
    <property type="match status" value="1"/>
</dbReference>
<evidence type="ECO:0000256" key="8">
    <source>
        <dbReference type="ARBA" id="ARBA00023136"/>
    </source>
</evidence>
<proteinExistence type="inferred from homology"/>
<dbReference type="EMBL" id="MNCJ02000317">
    <property type="protein sequence ID" value="KAF5818941.1"/>
    <property type="molecule type" value="Genomic_DNA"/>
</dbReference>
<dbReference type="Gene3D" id="1.20.1250.20">
    <property type="entry name" value="MFS general substrate transporter like domains"/>
    <property type="match status" value="1"/>
</dbReference>
<protein>
    <submittedName>
        <fullName evidence="12">Major facilitator, sugar transporter, major facilitator superfamily</fullName>
    </submittedName>
</protein>
<name>A0A9K3JPM4_HELAN</name>
<evidence type="ECO:0000313" key="13">
    <source>
        <dbReference type="Proteomes" id="UP000215914"/>
    </source>
</evidence>
<evidence type="ECO:0000256" key="5">
    <source>
        <dbReference type="ARBA" id="ARBA00022692"/>
    </source>
</evidence>
<dbReference type="GO" id="GO:0015293">
    <property type="term" value="F:symporter activity"/>
    <property type="evidence" value="ECO:0007669"/>
    <property type="project" value="UniProtKB-KW"/>
</dbReference>
<dbReference type="Pfam" id="PF00083">
    <property type="entry name" value="Sugar_tr"/>
    <property type="match status" value="1"/>
</dbReference>
<dbReference type="InterPro" id="IPR020846">
    <property type="entry name" value="MFS_dom"/>
</dbReference>
<dbReference type="PANTHER" id="PTHR23500:SF601">
    <property type="entry name" value="MAJOR FACILITATOR, SUGAR TRANSPORTER, MAJOR FACILITATOR SUPERFAMILY"/>
    <property type="match status" value="1"/>
</dbReference>
<evidence type="ECO:0000256" key="4">
    <source>
        <dbReference type="ARBA" id="ARBA00022597"/>
    </source>
</evidence>
<dbReference type="SUPFAM" id="SSF103473">
    <property type="entry name" value="MFS general substrate transporter"/>
    <property type="match status" value="1"/>
</dbReference>
<dbReference type="GO" id="GO:0016020">
    <property type="term" value="C:membrane"/>
    <property type="evidence" value="ECO:0007669"/>
    <property type="project" value="UniProtKB-SubCell"/>
</dbReference>
<feature type="transmembrane region" description="Helical" evidence="10">
    <location>
        <begin position="110"/>
        <end position="134"/>
    </location>
</feature>
<feature type="transmembrane region" description="Helical" evidence="10">
    <location>
        <begin position="140"/>
        <end position="159"/>
    </location>
</feature>
<dbReference type="GO" id="GO:0015144">
    <property type="term" value="F:carbohydrate transmembrane transporter activity"/>
    <property type="evidence" value="ECO:0007669"/>
    <property type="project" value="InterPro"/>
</dbReference>
<dbReference type="Proteomes" id="UP000215914">
    <property type="component" value="Unassembled WGS sequence"/>
</dbReference>
<keyword evidence="13" id="KW-1185">Reference proteome</keyword>
<evidence type="ECO:0000256" key="9">
    <source>
        <dbReference type="ARBA" id="ARBA00044504"/>
    </source>
</evidence>
<dbReference type="AlphaFoldDB" id="A0A9K3JPM4"/>
<sequence length="192" mass="20880">MAGGVISGNSKAYPGELTCKVFITCLVAACGGLIFGYDIGISGGVTSMTPFLKEFFPDVYKKESEIKASSNQYCKFNSATLTMFTSSLYLAALLASCVASFVTKACGRKISMLVGGITFCVGALLNGIAVNVWMLIVGRILLGIGIGFANQVMSYYYLFYGNFVVHYNFDLSSTFFVCSSKYDYYFVLDWPL</sequence>
<feature type="transmembrane region" description="Helical" evidence="10">
    <location>
        <begin position="81"/>
        <end position="103"/>
    </location>
</feature>
<dbReference type="Gramene" id="mRNA:HanXRQr2_Chr02g0071931">
    <property type="protein sequence ID" value="CDS:HanXRQr2_Chr02g0071931.1"/>
    <property type="gene ID" value="HanXRQr2_Chr02g0071931"/>
</dbReference>
<dbReference type="PROSITE" id="PS50850">
    <property type="entry name" value="MFS"/>
    <property type="match status" value="1"/>
</dbReference>
<accession>A0A9K3JPM4</accession>
<comment type="caution">
    <text evidence="12">The sequence shown here is derived from an EMBL/GenBank/DDBJ whole genome shotgun (WGS) entry which is preliminary data.</text>
</comment>
<keyword evidence="6" id="KW-0769">Symport</keyword>